<comment type="caution">
    <text evidence="1">The sequence shown here is derived from an EMBL/GenBank/DDBJ whole genome shotgun (WGS) entry which is preliminary data.</text>
</comment>
<evidence type="ECO:0000313" key="2">
    <source>
        <dbReference type="Proteomes" id="UP000029108"/>
    </source>
</evidence>
<gene>
    <name evidence="1" type="ORF">BBIA_0300</name>
</gene>
<reference evidence="1 2" key="1">
    <citation type="submission" date="2014-03" db="EMBL/GenBank/DDBJ databases">
        <title>Genomics of Bifidobacteria.</title>
        <authorList>
            <person name="Ventura M."/>
            <person name="Milani C."/>
            <person name="Lugli G.A."/>
        </authorList>
    </citation>
    <scope>NUCLEOTIDE SEQUENCE [LARGE SCALE GENOMIC DNA]</scope>
    <source>
        <strain evidence="1 2">DSM 23969</strain>
    </source>
</reference>
<accession>A0A087A1G9</accession>
<sequence>MGTHAQVLNTPSCPGVYTLVADSGDIAVKVLLTGAQLDMLAASIRDSVASDAMERRRRR</sequence>
<organism evidence="1 2">
    <name type="scientific">Bifidobacterium biavatii DSM 23969</name>
    <dbReference type="NCBI Taxonomy" id="1437608"/>
    <lineage>
        <taxon>Bacteria</taxon>
        <taxon>Bacillati</taxon>
        <taxon>Actinomycetota</taxon>
        <taxon>Actinomycetes</taxon>
        <taxon>Bifidobacteriales</taxon>
        <taxon>Bifidobacteriaceae</taxon>
        <taxon>Bifidobacterium</taxon>
    </lineage>
</organism>
<keyword evidence="2" id="KW-1185">Reference proteome</keyword>
<dbReference type="STRING" id="1437608.GCA_000771645_02558"/>
<name>A0A087A1G9_9BIFI</name>
<dbReference type="RefSeq" id="WP_033493397.1">
    <property type="nucleotide sequence ID" value="NZ_JDUU01000009.1"/>
</dbReference>
<dbReference type="EMBL" id="JGYN01000004">
    <property type="protein sequence ID" value="KFI52619.1"/>
    <property type="molecule type" value="Genomic_DNA"/>
</dbReference>
<dbReference type="Proteomes" id="UP000029108">
    <property type="component" value="Unassembled WGS sequence"/>
</dbReference>
<dbReference type="AlphaFoldDB" id="A0A087A1G9"/>
<proteinExistence type="predicted"/>
<protein>
    <submittedName>
        <fullName evidence="1">Uncharacterized protein</fullName>
    </submittedName>
</protein>
<evidence type="ECO:0000313" key="1">
    <source>
        <dbReference type="EMBL" id="KFI52619.1"/>
    </source>
</evidence>
<dbReference type="OrthoDB" id="9951348at2"/>